<keyword evidence="8" id="KW-0873">Pyrrolidone carboxylic acid</keyword>
<dbReference type="GO" id="GO:0005576">
    <property type="term" value="C:extracellular region"/>
    <property type="evidence" value="ECO:0007669"/>
    <property type="project" value="UniProtKB-SubCell"/>
</dbReference>
<comment type="caution">
    <text evidence="11">The sequence shown here is derived from an EMBL/GenBank/DDBJ whole genome shotgun (WGS) entry which is preliminary data.</text>
</comment>
<keyword evidence="9" id="KW-0527">Neuropeptide</keyword>
<dbReference type="GO" id="GO:0045823">
    <property type="term" value="P:positive regulation of heart contraction"/>
    <property type="evidence" value="ECO:0007669"/>
    <property type="project" value="InterPro"/>
</dbReference>
<comment type="subcellular location">
    <subcellularLocation>
        <location evidence="1">Secreted</location>
    </subcellularLocation>
</comment>
<evidence type="ECO:0000256" key="4">
    <source>
        <dbReference type="ARBA" id="ARBA00022525"/>
    </source>
</evidence>
<keyword evidence="5" id="KW-0165">Cleavage on pair of basic residues</keyword>
<gene>
    <name evidence="11" type="ORF">PVAND_000035</name>
</gene>
<dbReference type="GO" id="GO:0007218">
    <property type="term" value="P:neuropeptide signaling pathway"/>
    <property type="evidence" value="ECO:0007669"/>
    <property type="project" value="UniProtKB-KW"/>
</dbReference>
<organism evidence="11 12">
    <name type="scientific">Polypedilum vanderplanki</name>
    <name type="common">Sleeping chironomid midge</name>
    <dbReference type="NCBI Taxonomy" id="319348"/>
    <lineage>
        <taxon>Eukaryota</taxon>
        <taxon>Metazoa</taxon>
        <taxon>Ecdysozoa</taxon>
        <taxon>Arthropoda</taxon>
        <taxon>Hexapoda</taxon>
        <taxon>Insecta</taxon>
        <taxon>Pterygota</taxon>
        <taxon>Neoptera</taxon>
        <taxon>Endopterygota</taxon>
        <taxon>Diptera</taxon>
        <taxon>Nematocera</taxon>
        <taxon>Chironomoidea</taxon>
        <taxon>Chironomidae</taxon>
        <taxon>Chironominae</taxon>
        <taxon>Polypedilum</taxon>
        <taxon>Polypedilum</taxon>
    </lineage>
</organism>
<evidence type="ECO:0000313" key="12">
    <source>
        <dbReference type="Proteomes" id="UP001107558"/>
    </source>
</evidence>
<evidence type="ECO:0000256" key="5">
    <source>
        <dbReference type="ARBA" id="ARBA00022685"/>
    </source>
</evidence>
<dbReference type="EMBL" id="JADBJN010000003">
    <property type="protein sequence ID" value="KAG5669741.1"/>
    <property type="molecule type" value="Genomic_DNA"/>
</dbReference>
<comment type="similarity">
    <text evidence="2">Belongs to the corazonin family.</text>
</comment>
<keyword evidence="7" id="KW-0027">Amidation</keyword>
<dbReference type="InterPro" id="IPR020190">
    <property type="entry name" value="Procorazonin"/>
</dbReference>
<evidence type="ECO:0000256" key="8">
    <source>
        <dbReference type="ARBA" id="ARBA00023283"/>
    </source>
</evidence>
<accession>A0A9J6BIU5</accession>
<evidence type="ECO:0000256" key="3">
    <source>
        <dbReference type="ARBA" id="ARBA00014144"/>
    </source>
</evidence>
<name>A0A9J6BIU5_POLVA</name>
<sequence>MSKLIVVLIVSICCCISFSTAQTFQYSRGWTNGKRSSQTTAADNMSSLRQMTNPLLMTANELNNRERLLQHIIKNPCDVRAALLSSHNFKLPNEDYPSSAAAVEFLENDDAVNRFKRELEAHH</sequence>
<dbReference type="GO" id="GO:0071858">
    <property type="term" value="F:corazonin receptor binding"/>
    <property type="evidence" value="ECO:0007669"/>
    <property type="project" value="InterPro"/>
</dbReference>
<keyword evidence="4" id="KW-0964">Secreted</keyword>
<dbReference type="AlphaFoldDB" id="A0A9J6BIU5"/>
<protein>
    <recommendedName>
        <fullName evidence="3">Pro-corazonin</fullName>
    </recommendedName>
</protein>
<evidence type="ECO:0000256" key="6">
    <source>
        <dbReference type="ARBA" id="ARBA00022729"/>
    </source>
</evidence>
<evidence type="ECO:0000256" key="10">
    <source>
        <dbReference type="SAM" id="SignalP"/>
    </source>
</evidence>
<keyword evidence="12" id="KW-1185">Reference proteome</keyword>
<reference evidence="11" key="1">
    <citation type="submission" date="2021-03" db="EMBL/GenBank/DDBJ databases">
        <title>Chromosome level genome of the anhydrobiotic midge Polypedilum vanderplanki.</title>
        <authorList>
            <person name="Yoshida Y."/>
            <person name="Kikawada T."/>
            <person name="Gusev O."/>
        </authorList>
    </citation>
    <scope>NUCLEOTIDE SEQUENCE</scope>
    <source>
        <strain evidence="11">NIAS01</strain>
        <tissue evidence="11">Whole body or cell culture</tissue>
    </source>
</reference>
<feature type="chain" id="PRO_5039926964" description="Pro-corazonin" evidence="10">
    <location>
        <begin position="22"/>
        <end position="123"/>
    </location>
</feature>
<evidence type="ECO:0000256" key="7">
    <source>
        <dbReference type="ARBA" id="ARBA00022815"/>
    </source>
</evidence>
<evidence type="ECO:0000313" key="11">
    <source>
        <dbReference type="EMBL" id="KAG5669741.1"/>
    </source>
</evidence>
<evidence type="ECO:0000256" key="2">
    <source>
        <dbReference type="ARBA" id="ARBA00009635"/>
    </source>
</evidence>
<proteinExistence type="inferred from homology"/>
<dbReference type="Proteomes" id="UP001107558">
    <property type="component" value="Chromosome 3"/>
</dbReference>
<feature type="signal peptide" evidence="10">
    <location>
        <begin position="1"/>
        <end position="21"/>
    </location>
</feature>
<evidence type="ECO:0000256" key="9">
    <source>
        <dbReference type="ARBA" id="ARBA00023320"/>
    </source>
</evidence>
<dbReference type="Pfam" id="PF17308">
    <property type="entry name" value="Corazonin"/>
    <property type="match status" value="1"/>
</dbReference>
<evidence type="ECO:0000256" key="1">
    <source>
        <dbReference type="ARBA" id="ARBA00004613"/>
    </source>
</evidence>
<dbReference type="OrthoDB" id="6436322at2759"/>
<keyword evidence="6 10" id="KW-0732">Signal</keyword>